<reference evidence="7" key="1">
    <citation type="submission" date="2025-08" db="UniProtKB">
        <authorList>
            <consortium name="RefSeq"/>
        </authorList>
    </citation>
    <scope>IDENTIFICATION</scope>
</reference>
<dbReference type="GO" id="GO:0044218">
    <property type="term" value="C:other organism cell membrane"/>
    <property type="evidence" value="ECO:0007669"/>
    <property type="project" value="UniProtKB-KW"/>
</dbReference>
<evidence type="ECO:0000313" key="7">
    <source>
        <dbReference type="RefSeq" id="XP_030622881.1"/>
    </source>
</evidence>
<dbReference type="InParanoid" id="A0A6J2UUT2"/>
<dbReference type="InterPro" id="IPR050677">
    <property type="entry name" value="Actinoporin_PFT"/>
</dbReference>
<comment type="subcellular location">
    <subcellularLocation>
        <location evidence="2">Nematocyst</location>
    </subcellularLocation>
    <subcellularLocation>
        <location evidence="1">Target cell membrane</location>
    </subcellularLocation>
</comment>
<dbReference type="GO" id="GO:0042151">
    <property type="term" value="C:nematocyst"/>
    <property type="evidence" value="ECO:0007669"/>
    <property type="project" value="UniProtKB-SubCell"/>
</dbReference>
<dbReference type="OrthoDB" id="8495133at2759"/>
<organism evidence="6 7">
    <name type="scientific">Chanos chanos</name>
    <name type="common">Milkfish</name>
    <name type="synonym">Mugil chanos</name>
    <dbReference type="NCBI Taxonomy" id="29144"/>
    <lineage>
        <taxon>Eukaryota</taxon>
        <taxon>Metazoa</taxon>
        <taxon>Chordata</taxon>
        <taxon>Craniata</taxon>
        <taxon>Vertebrata</taxon>
        <taxon>Euteleostomi</taxon>
        <taxon>Actinopterygii</taxon>
        <taxon>Neopterygii</taxon>
        <taxon>Teleostei</taxon>
        <taxon>Ostariophysi</taxon>
        <taxon>Gonorynchiformes</taxon>
        <taxon>Chanidae</taxon>
        <taxon>Chanos</taxon>
    </lineage>
</organism>
<evidence type="ECO:0000256" key="3">
    <source>
        <dbReference type="ARBA" id="ARBA00022537"/>
    </source>
</evidence>
<keyword evidence="4" id="KW-0472">Membrane</keyword>
<evidence type="ECO:0000256" key="5">
    <source>
        <dbReference type="ARBA" id="ARBA00023331"/>
    </source>
</evidence>
<dbReference type="GO" id="GO:0046931">
    <property type="term" value="P:pore complex assembly"/>
    <property type="evidence" value="ECO:0007669"/>
    <property type="project" value="InterPro"/>
</dbReference>
<sequence>MEGLGALSGVVSAATGVGQAVGDALGTHRSCTVKIENGSSVYTFVNPKMWMHSGYNSHPPSPTVDVKAMEVCAFSKTAHTATGAVGVLTYELFNEKSCSNKVLAIMFSVPYDYNLYENWLAVGIFDKTQPCDDTLYNLMYYNSDPAFIRARAADTSIVYTWESVEIRAVMSNASTAIVEVEIHDKS</sequence>
<evidence type="ECO:0000256" key="2">
    <source>
        <dbReference type="ARBA" id="ARBA00004532"/>
    </source>
</evidence>
<evidence type="ECO:0000313" key="6">
    <source>
        <dbReference type="Proteomes" id="UP000504632"/>
    </source>
</evidence>
<dbReference type="GO" id="GO:0046930">
    <property type="term" value="C:pore complex"/>
    <property type="evidence" value="ECO:0007669"/>
    <property type="project" value="InterPro"/>
</dbReference>
<name>A0A6J2UUT2_CHACN</name>
<dbReference type="Pfam" id="PF06369">
    <property type="entry name" value="Anemone_cytotox"/>
    <property type="match status" value="1"/>
</dbReference>
<proteinExistence type="predicted"/>
<evidence type="ECO:0000256" key="1">
    <source>
        <dbReference type="ARBA" id="ARBA00004175"/>
    </source>
</evidence>
<keyword evidence="6" id="KW-1185">Reference proteome</keyword>
<dbReference type="GO" id="GO:0015267">
    <property type="term" value="F:channel activity"/>
    <property type="evidence" value="ECO:0007669"/>
    <property type="project" value="InterPro"/>
</dbReference>
<dbReference type="GeneID" id="115806347"/>
<evidence type="ECO:0000256" key="4">
    <source>
        <dbReference type="ARBA" id="ARBA00023298"/>
    </source>
</evidence>
<protein>
    <submittedName>
        <fullName evidence="7">Bryoporin-like</fullName>
    </submittedName>
</protein>
<accession>A0A6J2UUT2</accession>
<dbReference type="PANTHER" id="PTHR40388:SF1">
    <property type="entry name" value="BRYOPORIN"/>
    <property type="match status" value="1"/>
</dbReference>
<dbReference type="Gene3D" id="2.60.270.20">
    <property type="entry name" value="Cytolysin/lectin"/>
    <property type="match status" value="1"/>
</dbReference>
<dbReference type="PANTHER" id="PTHR40388">
    <property type="entry name" value="BRYOPORIN"/>
    <property type="match status" value="1"/>
</dbReference>
<dbReference type="InterPro" id="IPR009104">
    <property type="entry name" value="Anemon_actinoporin-like"/>
</dbReference>
<gene>
    <name evidence="7" type="primary">LOC115806347</name>
</gene>
<dbReference type="Proteomes" id="UP000504632">
    <property type="component" value="Chromosome 3"/>
</dbReference>
<keyword evidence="4" id="KW-1053">Target membrane</keyword>
<dbReference type="AlphaFoldDB" id="A0A6J2UUT2"/>
<dbReference type="GO" id="GO:0006812">
    <property type="term" value="P:monoatomic cation transport"/>
    <property type="evidence" value="ECO:0007669"/>
    <property type="project" value="InterPro"/>
</dbReference>
<dbReference type="InterPro" id="IPR015926">
    <property type="entry name" value="Cytolysin/lectin"/>
</dbReference>
<dbReference type="SUPFAM" id="SSF63724">
    <property type="entry name" value="Cytolysin/lectin"/>
    <property type="match status" value="1"/>
</dbReference>
<dbReference type="GO" id="GO:0051715">
    <property type="term" value="P:cytolysis in another organism"/>
    <property type="evidence" value="ECO:0007669"/>
    <property type="project" value="InterPro"/>
</dbReference>
<keyword evidence="3" id="KW-1052">Target cell membrane</keyword>
<dbReference type="RefSeq" id="XP_030622881.1">
    <property type="nucleotide sequence ID" value="XM_030767021.1"/>
</dbReference>
<keyword evidence="5" id="KW-0166">Nematocyst</keyword>